<reference evidence="2" key="1">
    <citation type="submission" date="2016-10" db="EMBL/GenBank/DDBJ databases">
        <authorList>
            <person name="Varghese N."/>
            <person name="Submissions S."/>
        </authorList>
    </citation>
    <scope>NUCLEOTIDE SEQUENCE [LARGE SCALE GENOMIC DNA]</scope>
    <source>
        <strain evidence="2">CGMCC 1.10121</strain>
    </source>
</reference>
<sequence length="51" mass="5162">MYVSVGATSACAPGREQWGPVSMTAGLRAGRDGDGRLVGGLANRVATDVRA</sequence>
<proteinExistence type="predicted"/>
<accession>A0A1H8N989</accession>
<organism evidence="1 2">
    <name type="scientific">Halogranum amylolyticum</name>
    <dbReference type="NCBI Taxonomy" id="660520"/>
    <lineage>
        <taxon>Archaea</taxon>
        <taxon>Methanobacteriati</taxon>
        <taxon>Methanobacteriota</taxon>
        <taxon>Stenosarchaea group</taxon>
        <taxon>Halobacteria</taxon>
        <taxon>Halobacteriales</taxon>
        <taxon>Haloferacaceae</taxon>
    </lineage>
</organism>
<dbReference type="AlphaFoldDB" id="A0A1H8N989"/>
<evidence type="ECO:0000313" key="2">
    <source>
        <dbReference type="Proteomes" id="UP000199126"/>
    </source>
</evidence>
<evidence type="ECO:0000313" key="1">
    <source>
        <dbReference type="EMBL" id="SEO26106.1"/>
    </source>
</evidence>
<gene>
    <name evidence="1" type="ORF">SAMN04487948_101397</name>
</gene>
<dbReference type="Proteomes" id="UP000199126">
    <property type="component" value="Unassembled WGS sequence"/>
</dbReference>
<name>A0A1H8N989_9EURY</name>
<protein>
    <submittedName>
        <fullName evidence="1">Uncharacterized protein</fullName>
    </submittedName>
</protein>
<keyword evidence="2" id="KW-1185">Reference proteome</keyword>
<dbReference type="EMBL" id="FODV01000001">
    <property type="protein sequence ID" value="SEO26106.1"/>
    <property type="molecule type" value="Genomic_DNA"/>
</dbReference>